<dbReference type="OrthoDB" id="5849054at2759"/>
<dbReference type="STRING" id="53326.A0A016UAN6"/>
<proteinExistence type="predicted"/>
<protein>
    <recommendedName>
        <fullName evidence="3">Endonuclease/exonuclease/phosphatase domain-containing protein</fullName>
    </recommendedName>
</protein>
<accession>A0A016UAN6</accession>
<keyword evidence="2" id="KW-1185">Reference proteome</keyword>
<dbReference type="Proteomes" id="UP000024635">
    <property type="component" value="Unassembled WGS sequence"/>
</dbReference>
<evidence type="ECO:0000313" key="1">
    <source>
        <dbReference type="EMBL" id="EYC12230.1"/>
    </source>
</evidence>
<organism evidence="1 2">
    <name type="scientific">Ancylostoma ceylanicum</name>
    <dbReference type="NCBI Taxonomy" id="53326"/>
    <lineage>
        <taxon>Eukaryota</taxon>
        <taxon>Metazoa</taxon>
        <taxon>Ecdysozoa</taxon>
        <taxon>Nematoda</taxon>
        <taxon>Chromadorea</taxon>
        <taxon>Rhabditida</taxon>
        <taxon>Rhabditina</taxon>
        <taxon>Rhabditomorpha</taxon>
        <taxon>Strongyloidea</taxon>
        <taxon>Ancylostomatidae</taxon>
        <taxon>Ancylostomatinae</taxon>
        <taxon>Ancylostoma</taxon>
    </lineage>
</organism>
<dbReference type="PANTHER" id="PTHR23227:SF67">
    <property type="entry name" value="CRANIOFACIAL DEVELOPMENT PROTEIN 2-LIKE"/>
    <property type="match status" value="1"/>
</dbReference>
<comment type="caution">
    <text evidence="1">The sequence shown here is derived from an EMBL/GenBank/DDBJ whole genome shotgun (WGS) entry which is preliminary data.</text>
</comment>
<dbReference type="EMBL" id="JARK01001384">
    <property type="protein sequence ID" value="EYC12230.1"/>
    <property type="molecule type" value="Genomic_DNA"/>
</dbReference>
<evidence type="ECO:0008006" key="3">
    <source>
        <dbReference type="Google" id="ProtNLM"/>
    </source>
</evidence>
<dbReference type="AlphaFoldDB" id="A0A016UAN6"/>
<reference evidence="2" key="1">
    <citation type="journal article" date="2015" name="Nat. Genet.">
        <title>The genome and transcriptome of the zoonotic hookworm Ancylostoma ceylanicum identify infection-specific gene families.</title>
        <authorList>
            <person name="Schwarz E.M."/>
            <person name="Hu Y."/>
            <person name="Antoshechkin I."/>
            <person name="Miller M.M."/>
            <person name="Sternberg P.W."/>
            <person name="Aroian R.V."/>
        </authorList>
    </citation>
    <scope>NUCLEOTIDE SEQUENCE</scope>
    <source>
        <strain evidence="2">HY135</strain>
    </source>
</reference>
<dbReference type="InterPro" id="IPR036691">
    <property type="entry name" value="Endo/exonu/phosph_ase_sf"/>
</dbReference>
<sequence>MLIISAYAPQVGCTTEEKGAFYEDLEQYVHSIEDEEVLLLGGDLNGHIGEEREGFDRWHGGYGYGTRNEEGQRILEFAAMSDLLIANTQFRKRKSHLITFTRGGRETQIDFWMLRRRDRNILVDTKVIPSDHVAAQHHLLVMDLKIRRPKNARARTDTQRIKWWKLKEQKDKVLPALLSCLTSSTGCTVEEQWNATANAIKDSALVSWKEHLQARRRSKKRLGGGMMRCRPQLHERSLRTNVGCELVG</sequence>
<dbReference type="PANTHER" id="PTHR23227">
    <property type="entry name" value="BUCENTAUR RELATED"/>
    <property type="match status" value="1"/>
</dbReference>
<name>A0A016UAN6_9BILA</name>
<dbReference type="SUPFAM" id="SSF56219">
    <property type="entry name" value="DNase I-like"/>
    <property type="match status" value="1"/>
</dbReference>
<dbReference type="InterPro" id="IPR027124">
    <property type="entry name" value="Swc5/CFDP1/2"/>
</dbReference>
<evidence type="ECO:0000313" key="2">
    <source>
        <dbReference type="Proteomes" id="UP000024635"/>
    </source>
</evidence>
<dbReference type="Gene3D" id="3.60.10.10">
    <property type="entry name" value="Endonuclease/exonuclease/phosphatase"/>
    <property type="match status" value="1"/>
</dbReference>
<gene>
    <name evidence="1" type="primary">Acey_s0048.g1677</name>
    <name evidence="1" type="ORF">Y032_0048g1677</name>
</gene>